<evidence type="ECO:0000313" key="2">
    <source>
        <dbReference type="EMBL" id="SFG52862.1"/>
    </source>
</evidence>
<reference evidence="3" key="1">
    <citation type="submission" date="2016-10" db="EMBL/GenBank/DDBJ databases">
        <authorList>
            <person name="Varghese N."/>
            <person name="Submissions S."/>
        </authorList>
    </citation>
    <scope>NUCLEOTIDE SEQUENCE [LARGE SCALE GENOMIC DNA]</scope>
    <source>
        <strain evidence="3">DSM 20403</strain>
    </source>
</reference>
<accession>A0A1I2SJK1</accession>
<evidence type="ECO:0000313" key="3">
    <source>
        <dbReference type="Proteomes" id="UP000182635"/>
    </source>
</evidence>
<sequence>MKKLFKAGWIVLLIGAVMTAIGVAKDGAKSIEFMGIKPVELKEDKKITKKYDVKEAKNLVMALDKKADGSNSDYSSIVNVEVRQGNDFSAKYSGSKNLAPVIKNEGDALKIYAGKKSGNYRRVVFDFDGFRSSTDWTSRLVITVPRDYKFSSVENDGMNGDLTLSGLKAENLKLHMYDVSDIMLNNIEADKVDIDVSSDLKVNSSKLSYGMIKVDEGDLNLFDSEVNSIGFELNDGDFSTSNTVMEKSSVKSNDGDISAINATIKGRCQFISQDGDINVTNAQADGYVSTTSSGDNLLHAKNGEATTLEENPNAANILVLMNSDGDNSVK</sequence>
<dbReference type="Gene3D" id="2.160.20.120">
    <property type="match status" value="1"/>
</dbReference>
<dbReference type="InterPro" id="IPR025164">
    <property type="entry name" value="Toastrack_DUF4097"/>
</dbReference>
<dbReference type="OrthoDB" id="2293406at2"/>
<organism evidence="2 3">
    <name type="scientific">Ligilactobacillus ruminis DSM 20403 = NBRC 102161</name>
    <dbReference type="NCBI Taxonomy" id="1423798"/>
    <lineage>
        <taxon>Bacteria</taxon>
        <taxon>Bacillati</taxon>
        <taxon>Bacillota</taxon>
        <taxon>Bacilli</taxon>
        <taxon>Lactobacillales</taxon>
        <taxon>Lactobacillaceae</taxon>
        <taxon>Ligilactobacillus</taxon>
    </lineage>
</organism>
<evidence type="ECO:0000259" key="1">
    <source>
        <dbReference type="Pfam" id="PF13349"/>
    </source>
</evidence>
<name>A0A1I2SJK1_9LACO</name>
<dbReference type="Pfam" id="PF13349">
    <property type="entry name" value="DUF4097"/>
    <property type="match status" value="1"/>
</dbReference>
<dbReference type="AlphaFoldDB" id="A0A1I2SJK1"/>
<feature type="domain" description="DUF4097" evidence="1">
    <location>
        <begin position="77"/>
        <end position="329"/>
    </location>
</feature>
<proteinExistence type="predicted"/>
<protein>
    <submittedName>
        <fullName evidence="2">Putative adhesin</fullName>
    </submittedName>
</protein>
<dbReference type="RefSeq" id="WP_014074282.1">
    <property type="nucleotide sequence ID" value="NZ_AYYL01000053.1"/>
</dbReference>
<dbReference type="Proteomes" id="UP000182635">
    <property type="component" value="Unassembled WGS sequence"/>
</dbReference>
<gene>
    <name evidence="2" type="ORF">SAMN02910432_01720</name>
</gene>
<dbReference type="EMBL" id="FOPI01000031">
    <property type="protein sequence ID" value="SFG52862.1"/>
    <property type="molecule type" value="Genomic_DNA"/>
</dbReference>
<dbReference type="GeneID" id="29802199"/>